<feature type="region of interest" description="Disordered" evidence="1">
    <location>
        <begin position="52"/>
        <end position="117"/>
    </location>
</feature>
<feature type="compositionally biased region" description="Gly residues" evidence="1">
    <location>
        <begin position="98"/>
        <end position="111"/>
    </location>
</feature>
<evidence type="ECO:0000313" key="3">
    <source>
        <dbReference type="Proteomes" id="UP000000763"/>
    </source>
</evidence>
<reference evidence="3" key="2">
    <citation type="journal article" date="2008" name="Nucleic Acids Res.">
        <title>The rice annotation project database (RAP-DB): 2008 update.</title>
        <authorList>
            <consortium name="The rice annotation project (RAP)"/>
        </authorList>
    </citation>
    <scope>GENOME REANNOTATION</scope>
    <source>
        <strain evidence="3">cv. Nipponbare</strain>
    </source>
</reference>
<dbReference type="AlphaFoldDB" id="Q6YTA5"/>
<dbReference type="Proteomes" id="UP000000763">
    <property type="component" value="Chromosome 8"/>
</dbReference>
<evidence type="ECO:0000313" key="2">
    <source>
        <dbReference type="EMBL" id="BAC99952.1"/>
    </source>
</evidence>
<evidence type="ECO:0000256" key="1">
    <source>
        <dbReference type="SAM" id="MobiDB-lite"/>
    </source>
</evidence>
<feature type="compositionally biased region" description="Gly residues" evidence="1">
    <location>
        <begin position="65"/>
        <end position="78"/>
    </location>
</feature>
<name>Q6YTA5_ORYSJ</name>
<protein>
    <submittedName>
        <fullName evidence="2">Uncharacterized protein</fullName>
    </submittedName>
</protein>
<organism evidence="2 3">
    <name type="scientific">Oryza sativa subsp. japonica</name>
    <name type="common">Rice</name>
    <dbReference type="NCBI Taxonomy" id="39947"/>
    <lineage>
        <taxon>Eukaryota</taxon>
        <taxon>Viridiplantae</taxon>
        <taxon>Streptophyta</taxon>
        <taxon>Embryophyta</taxon>
        <taxon>Tracheophyta</taxon>
        <taxon>Spermatophyta</taxon>
        <taxon>Magnoliopsida</taxon>
        <taxon>Liliopsida</taxon>
        <taxon>Poales</taxon>
        <taxon>Poaceae</taxon>
        <taxon>BOP clade</taxon>
        <taxon>Oryzoideae</taxon>
        <taxon>Oryzeae</taxon>
        <taxon>Oryzinae</taxon>
        <taxon>Oryza</taxon>
        <taxon>Oryza sativa</taxon>
    </lineage>
</organism>
<feature type="compositionally biased region" description="Low complexity" evidence="1">
    <location>
        <begin position="85"/>
        <end position="97"/>
    </location>
</feature>
<reference evidence="3" key="1">
    <citation type="journal article" date="2005" name="Nature">
        <title>The map-based sequence of the rice genome.</title>
        <authorList>
            <consortium name="International rice genome sequencing project (IRGSP)"/>
            <person name="Matsumoto T."/>
            <person name="Wu J."/>
            <person name="Kanamori H."/>
            <person name="Katayose Y."/>
            <person name="Fujisawa M."/>
            <person name="Namiki N."/>
            <person name="Mizuno H."/>
            <person name="Yamamoto K."/>
            <person name="Antonio B.A."/>
            <person name="Baba T."/>
            <person name="Sakata K."/>
            <person name="Nagamura Y."/>
            <person name="Aoki H."/>
            <person name="Arikawa K."/>
            <person name="Arita K."/>
            <person name="Bito T."/>
            <person name="Chiden Y."/>
            <person name="Fujitsuka N."/>
            <person name="Fukunaka R."/>
            <person name="Hamada M."/>
            <person name="Harada C."/>
            <person name="Hayashi A."/>
            <person name="Hijishita S."/>
            <person name="Honda M."/>
            <person name="Hosokawa S."/>
            <person name="Ichikawa Y."/>
            <person name="Idonuma A."/>
            <person name="Iijima M."/>
            <person name="Ikeda M."/>
            <person name="Ikeno M."/>
            <person name="Ito K."/>
            <person name="Ito S."/>
            <person name="Ito T."/>
            <person name="Ito Y."/>
            <person name="Ito Y."/>
            <person name="Iwabuchi A."/>
            <person name="Kamiya K."/>
            <person name="Karasawa W."/>
            <person name="Kurita K."/>
            <person name="Katagiri S."/>
            <person name="Kikuta A."/>
            <person name="Kobayashi H."/>
            <person name="Kobayashi N."/>
            <person name="Machita K."/>
            <person name="Maehara T."/>
            <person name="Masukawa M."/>
            <person name="Mizubayashi T."/>
            <person name="Mukai Y."/>
            <person name="Nagasaki H."/>
            <person name="Nagata Y."/>
            <person name="Naito S."/>
            <person name="Nakashima M."/>
            <person name="Nakama Y."/>
            <person name="Nakamichi Y."/>
            <person name="Nakamura M."/>
            <person name="Meguro A."/>
            <person name="Negishi M."/>
            <person name="Ohta I."/>
            <person name="Ohta T."/>
            <person name="Okamoto M."/>
            <person name="Ono N."/>
            <person name="Saji S."/>
            <person name="Sakaguchi M."/>
            <person name="Sakai K."/>
            <person name="Shibata M."/>
            <person name="Shimokawa T."/>
            <person name="Song J."/>
            <person name="Takazaki Y."/>
            <person name="Terasawa K."/>
            <person name="Tsugane M."/>
            <person name="Tsuji K."/>
            <person name="Ueda S."/>
            <person name="Waki K."/>
            <person name="Yamagata H."/>
            <person name="Yamamoto M."/>
            <person name="Yamamoto S."/>
            <person name="Yamane H."/>
            <person name="Yoshiki S."/>
            <person name="Yoshihara R."/>
            <person name="Yukawa K."/>
            <person name="Zhong H."/>
            <person name="Yano M."/>
            <person name="Yuan Q."/>
            <person name="Ouyang S."/>
            <person name="Liu J."/>
            <person name="Jones K.M."/>
            <person name="Gansberger K."/>
            <person name="Moffat K."/>
            <person name="Hill J."/>
            <person name="Bera J."/>
            <person name="Fadrosh D."/>
            <person name="Jin S."/>
            <person name="Johri S."/>
            <person name="Kim M."/>
            <person name="Overton L."/>
            <person name="Reardon M."/>
            <person name="Tsitrin T."/>
            <person name="Vuong H."/>
            <person name="Weaver B."/>
            <person name="Ciecko A."/>
            <person name="Tallon L."/>
            <person name="Jackson J."/>
            <person name="Pai G."/>
            <person name="Aken S.V."/>
            <person name="Utterback T."/>
            <person name="Reidmuller S."/>
            <person name="Feldblyum T."/>
            <person name="Hsiao J."/>
            <person name="Zismann V."/>
            <person name="Iobst S."/>
            <person name="de Vazeille A.R."/>
            <person name="Buell C.R."/>
            <person name="Ying K."/>
            <person name="Li Y."/>
            <person name="Lu T."/>
            <person name="Huang Y."/>
            <person name="Zhao Q."/>
            <person name="Feng Q."/>
            <person name="Zhang L."/>
            <person name="Zhu J."/>
            <person name="Weng Q."/>
            <person name="Mu J."/>
            <person name="Lu Y."/>
            <person name="Fan D."/>
            <person name="Liu Y."/>
            <person name="Guan J."/>
            <person name="Zhang Y."/>
            <person name="Yu S."/>
            <person name="Liu X."/>
            <person name="Zhang Y."/>
            <person name="Hong G."/>
            <person name="Han B."/>
            <person name="Choisne N."/>
            <person name="Demange N."/>
            <person name="Orjeda G."/>
            <person name="Samain S."/>
            <person name="Cattolico L."/>
            <person name="Pelletier E."/>
            <person name="Couloux A."/>
            <person name="Segurens B."/>
            <person name="Wincker P."/>
            <person name="D'Hont A."/>
            <person name="Scarpelli C."/>
            <person name="Weissenbach J."/>
            <person name="Salanoubat M."/>
            <person name="Quetier F."/>
            <person name="Yu Y."/>
            <person name="Kim H.R."/>
            <person name="Rambo T."/>
            <person name="Currie J."/>
            <person name="Collura K."/>
            <person name="Luo M."/>
            <person name="Yang T."/>
            <person name="Ammiraju J.S.S."/>
            <person name="Engler F."/>
            <person name="Soderlund C."/>
            <person name="Wing R.A."/>
            <person name="Palmer L.E."/>
            <person name="de la Bastide M."/>
            <person name="Spiegel L."/>
            <person name="Nascimento L."/>
            <person name="Zutavern T."/>
            <person name="O'Shaughnessy A."/>
            <person name="Dike S."/>
            <person name="Dedhia N."/>
            <person name="Preston R."/>
            <person name="Balija V."/>
            <person name="McCombie W.R."/>
            <person name="Chow T."/>
            <person name="Chen H."/>
            <person name="Chung M."/>
            <person name="Chen C."/>
            <person name="Shaw J."/>
            <person name="Wu H."/>
            <person name="Hsiao K."/>
            <person name="Chao Y."/>
            <person name="Chu M."/>
            <person name="Cheng C."/>
            <person name="Hour A."/>
            <person name="Lee P."/>
            <person name="Lin S."/>
            <person name="Lin Y."/>
            <person name="Liou J."/>
            <person name="Liu S."/>
            <person name="Hsing Y."/>
            <person name="Raghuvanshi S."/>
            <person name="Mohanty A."/>
            <person name="Bharti A.K."/>
            <person name="Gaur A."/>
            <person name="Gupta V."/>
            <person name="Kumar D."/>
            <person name="Ravi V."/>
            <person name="Vij S."/>
            <person name="Kapur A."/>
            <person name="Khurana P."/>
            <person name="Khurana P."/>
            <person name="Khurana J.P."/>
            <person name="Tyagi A.K."/>
            <person name="Gaikwad K."/>
            <person name="Singh A."/>
            <person name="Dalal V."/>
            <person name="Srivastava S."/>
            <person name="Dixit A."/>
            <person name="Pal A.K."/>
            <person name="Ghazi I.A."/>
            <person name="Yadav M."/>
            <person name="Pandit A."/>
            <person name="Bhargava A."/>
            <person name="Sureshbabu K."/>
            <person name="Batra K."/>
            <person name="Sharma T.R."/>
            <person name="Mohapatra T."/>
            <person name="Singh N.K."/>
            <person name="Messing J."/>
            <person name="Nelson A.B."/>
            <person name="Fuks G."/>
            <person name="Kavchok S."/>
            <person name="Keizer G."/>
            <person name="Linton E."/>
            <person name="Llaca V."/>
            <person name="Song R."/>
            <person name="Tanyolac B."/>
            <person name="Young S."/>
            <person name="Ho-Il K."/>
            <person name="Hahn J.H."/>
            <person name="Sangsakoo G."/>
            <person name="Vanavichit A."/>
            <person name="de Mattos Luiz.A.T."/>
            <person name="Zimmer P.D."/>
            <person name="Malone G."/>
            <person name="Dellagostin O."/>
            <person name="de Oliveira A.C."/>
            <person name="Bevan M."/>
            <person name="Bancroft I."/>
            <person name="Minx P."/>
            <person name="Cordum H."/>
            <person name="Wilson R."/>
            <person name="Cheng Z."/>
            <person name="Jin W."/>
            <person name="Jiang J."/>
            <person name="Leong S.A."/>
            <person name="Iwama H."/>
            <person name="Gojobori T."/>
            <person name="Itoh T."/>
            <person name="Niimura Y."/>
            <person name="Fujii Y."/>
            <person name="Habara T."/>
            <person name="Sakai H."/>
            <person name="Sato Y."/>
            <person name="Wilson G."/>
            <person name="Kumar K."/>
            <person name="McCouch S."/>
            <person name="Juretic N."/>
            <person name="Hoen D."/>
            <person name="Wright S."/>
            <person name="Bruskiewich R."/>
            <person name="Bureau T."/>
            <person name="Miyao A."/>
            <person name="Hirochika H."/>
            <person name="Nishikawa T."/>
            <person name="Kadowaki K."/>
            <person name="Sugiura M."/>
            <person name="Burr B."/>
            <person name="Sasaki T."/>
        </authorList>
    </citation>
    <scope>NUCLEOTIDE SEQUENCE [LARGE SCALE GENOMIC DNA]</scope>
    <source>
        <strain evidence="3">cv. Nipponbare</strain>
    </source>
</reference>
<gene>
    <name evidence="2" type="primary">B1127C04.20</name>
</gene>
<dbReference type="EMBL" id="AP006158">
    <property type="protein sequence ID" value="BAC99952.1"/>
    <property type="molecule type" value="Genomic_DNA"/>
</dbReference>
<accession>Q6YTA5</accession>
<sequence>MHLSLNSLMHHIPSIHQHVINQKNHLSLNSSQHPHFIILTSTFHHSPQVVEGAVMEDSPEDGRGEGGGLGGGGGGLAGGRRRSVEAASSVAAAARGLVEGGVRGGGAGLGEGQQRSV</sequence>
<proteinExistence type="predicted"/>